<evidence type="ECO:0000256" key="7">
    <source>
        <dbReference type="ARBA" id="ARBA00022840"/>
    </source>
</evidence>
<evidence type="ECO:0000256" key="11">
    <source>
        <dbReference type="PIRSR" id="PIRSR017901-50"/>
    </source>
</evidence>
<dbReference type="GO" id="GO:0006750">
    <property type="term" value="P:glutathione biosynthetic process"/>
    <property type="evidence" value="ECO:0007669"/>
    <property type="project" value="UniProtKB-UniRule"/>
</dbReference>
<accession>A0A1W1ZUE9</accession>
<evidence type="ECO:0000256" key="9">
    <source>
        <dbReference type="ARBA" id="ARBA00023157"/>
    </source>
</evidence>
<evidence type="ECO:0000256" key="3">
    <source>
        <dbReference type="ARBA" id="ARBA00011153"/>
    </source>
</evidence>
<evidence type="ECO:0000256" key="6">
    <source>
        <dbReference type="ARBA" id="ARBA00022741"/>
    </source>
</evidence>
<dbReference type="PANTHER" id="PTHR34378:SF1">
    <property type="entry name" value="GLUTAMATE--CYSTEINE LIGASE, CHLOROPLASTIC"/>
    <property type="match status" value="1"/>
</dbReference>
<dbReference type="SUPFAM" id="SSF55931">
    <property type="entry name" value="Glutamine synthetase/guanido kinase"/>
    <property type="match status" value="1"/>
</dbReference>
<dbReference type="NCBIfam" id="TIGR01436">
    <property type="entry name" value="glu_cys_lig_pln"/>
    <property type="match status" value="1"/>
</dbReference>
<evidence type="ECO:0000256" key="10">
    <source>
        <dbReference type="PIRNR" id="PIRNR017901"/>
    </source>
</evidence>
<dbReference type="RefSeq" id="WP_084350467.1">
    <property type="nucleotide sequence ID" value="NZ_FWYD01000002.1"/>
</dbReference>
<comment type="similarity">
    <text evidence="10">Belongs to the glutamate--cysteine ligase type 2 family. EgtA subfamily.</text>
</comment>
<comment type="pathway">
    <text evidence="1">Sulfur metabolism; glutathione biosynthesis; glutathione from L-cysteine and L-glutamate: step 1/2.</text>
</comment>
<dbReference type="AlphaFoldDB" id="A0A1W1ZUE9"/>
<dbReference type="InterPro" id="IPR006336">
    <property type="entry name" value="GCS2"/>
</dbReference>
<sequence>MSIPQSGGGPVEHKDQLTDYLASGCKPKEDWRIGTEHEKFGYCKDTLKPLPYEGERSILAMLEGLRDRHGWAPVEEAGKLIGLEKDGANVSLEPGGQLELSGAPLETIHETCDEVNAHLRDVKDIADAVGVGFIGLGAAPIWTHDEMPMMPKGRYRLMNEYMDRVGTMGKSMMYRTCTVQVNLDFSSEADMVKKMRVAIALQPVATALFANSPFFEGHPNGHKSWRSRIWRDLDPDRTGTLPFVFEDGFGFEAWVDYALDVPMYFVYRDGKYIDALGQSFRDFLKGELPALPGEIPTLSDWADHLTTIFPEARVKKFLEMRGADGGPWRRLCALPAYWVGLLYDQTALDAAWDLAKDWDAETREALRVAASQDALQAKVGGIDMHDLARQTVEIAEAGLKARARPGAGGLVPDETHFLNALKESVESGKTPADELLEHYAGEWDGDLTRVYAQYSY</sequence>
<keyword evidence="7 10" id="KW-0067">ATP-binding</keyword>
<dbReference type="EMBL" id="FWYD01000002">
    <property type="protein sequence ID" value="SMC51986.1"/>
    <property type="molecule type" value="Genomic_DNA"/>
</dbReference>
<evidence type="ECO:0000256" key="5">
    <source>
        <dbReference type="ARBA" id="ARBA00022684"/>
    </source>
</evidence>
<dbReference type="EC" id="6.3.2.2" evidence="10"/>
<evidence type="ECO:0000313" key="13">
    <source>
        <dbReference type="Proteomes" id="UP000192330"/>
    </source>
</evidence>
<dbReference type="InterPro" id="IPR035434">
    <property type="entry name" value="GCL_bact_plant"/>
</dbReference>
<keyword evidence="6 10" id="KW-0547">Nucleotide-binding</keyword>
<dbReference type="Pfam" id="PF04107">
    <property type="entry name" value="GCS2"/>
    <property type="match status" value="1"/>
</dbReference>
<keyword evidence="5" id="KW-0317">Glutathione biosynthesis</keyword>
<comment type="subunit">
    <text evidence="3">Homodimer or monomer when oxidized or reduced, respectively.</text>
</comment>
<keyword evidence="9 11" id="KW-1015">Disulfide bond</keyword>
<name>A0A1W1ZUE9_9RHOB</name>
<evidence type="ECO:0000256" key="4">
    <source>
        <dbReference type="ARBA" id="ARBA00022598"/>
    </source>
</evidence>
<dbReference type="Gene3D" id="3.30.590.20">
    <property type="match status" value="1"/>
</dbReference>
<organism evidence="12 13">
    <name type="scientific">Primorskyibacter flagellatus</name>
    <dbReference type="NCBI Taxonomy" id="1387277"/>
    <lineage>
        <taxon>Bacteria</taxon>
        <taxon>Pseudomonadati</taxon>
        <taxon>Pseudomonadota</taxon>
        <taxon>Alphaproteobacteria</taxon>
        <taxon>Rhodobacterales</taxon>
        <taxon>Roseobacteraceae</taxon>
        <taxon>Primorskyibacter</taxon>
    </lineage>
</organism>
<dbReference type="InterPro" id="IPR014746">
    <property type="entry name" value="Gln_synth/guanido_kin_cat_dom"/>
</dbReference>
<comment type="catalytic activity">
    <reaction evidence="10">
        <text>L-cysteine + L-glutamate + ATP = gamma-L-glutamyl-L-cysteine + ADP + phosphate + H(+)</text>
        <dbReference type="Rhea" id="RHEA:13285"/>
        <dbReference type="ChEBI" id="CHEBI:15378"/>
        <dbReference type="ChEBI" id="CHEBI:29985"/>
        <dbReference type="ChEBI" id="CHEBI:30616"/>
        <dbReference type="ChEBI" id="CHEBI:35235"/>
        <dbReference type="ChEBI" id="CHEBI:43474"/>
        <dbReference type="ChEBI" id="CHEBI:58173"/>
        <dbReference type="ChEBI" id="CHEBI:456216"/>
        <dbReference type="EC" id="6.3.2.2"/>
    </reaction>
</comment>
<dbReference type="GO" id="GO:0004357">
    <property type="term" value="F:glutamate-cysteine ligase activity"/>
    <property type="evidence" value="ECO:0007669"/>
    <property type="project" value="UniProtKB-UniRule"/>
</dbReference>
<dbReference type="GO" id="GO:0005524">
    <property type="term" value="F:ATP binding"/>
    <property type="evidence" value="ECO:0007669"/>
    <property type="project" value="UniProtKB-UniRule"/>
</dbReference>
<evidence type="ECO:0000256" key="8">
    <source>
        <dbReference type="ARBA" id="ARBA00022946"/>
    </source>
</evidence>
<dbReference type="Proteomes" id="UP000192330">
    <property type="component" value="Unassembled WGS sequence"/>
</dbReference>
<keyword evidence="13" id="KW-1185">Reference proteome</keyword>
<evidence type="ECO:0000313" key="12">
    <source>
        <dbReference type="EMBL" id="SMC51986.1"/>
    </source>
</evidence>
<dbReference type="PIRSF" id="PIRSF017901">
    <property type="entry name" value="GCL"/>
    <property type="match status" value="1"/>
</dbReference>
<feature type="disulfide bond" evidence="11">
    <location>
        <begin position="112"/>
        <end position="332"/>
    </location>
</feature>
<comment type="similarity">
    <text evidence="2">Belongs to the carboxylate-amine ligase family. Glutamate--cysteine ligase type 2 subfamily.</text>
</comment>
<dbReference type="InterPro" id="IPR011556">
    <property type="entry name" value="Glut_cys_lig_pln_type"/>
</dbReference>
<comment type="function">
    <text evidence="10">Catalyzes the synthesis of gamma-glutamylcysteine (gamma-GC).</text>
</comment>
<evidence type="ECO:0000256" key="1">
    <source>
        <dbReference type="ARBA" id="ARBA00005006"/>
    </source>
</evidence>
<keyword evidence="4 10" id="KW-0436">Ligase</keyword>
<reference evidence="12 13" key="1">
    <citation type="submission" date="2017-04" db="EMBL/GenBank/DDBJ databases">
        <authorList>
            <person name="Afonso C.L."/>
            <person name="Miller P.J."/>
            <person name="Scott M.A."/>
            <person name="Spackman E."/>
            <person name="Goraichik I."/>
            <person name="Dimitrov K.M."/>
            <person name="Suarez D.L."/>
            <person name="Swayne D.E."/>
        </authorList>
    </citation>
    <scope>NUCLEOTIDE SEQUENCE [LARGE SCALE GENOMIC DNA]</scope>
    <source>
        <strain evidence="12 13">CGMCC 1.12644</strain>
    </source>
</reference>
<dbReference type="OrthoDB" id="9780152at2"/>
<keyword evidence="8" id="KW-0809">Transit peptide</keyword>
<gene>
    <name evidence="12" type="ORF">SAMN06295998_102161</name>
</gene>
<proteinExistence type="inferred from homology"/>
<dbReference type="PANTHER" id="PTHR34378">
    <property type="entry name" value="GLUTAMATE--CYSTEINE LIGASE, CHLOROPLASTIC"/>
    <property type="match status" value="1"/>
</dbReference>
<protein>
    <recommendedName>
        <fullName evidence="10">Glutamate--cysteine ligase</fullName>
        <ecNumber evidence="10">6.3.2.2</ecNumber>
    </recommendedName>
</protein>
<dbReference type="STRING" id="1387277.SAMN06295998_102161"/>
<evidence type="ECO:0000256" key="2">
    <source>
        <dbReference type="ARBA" id="ARBA00010253"/>
    </source>
</evidence>